<dbReference type="SUPFAM" id="SSF51621">
    <property type="entry name" value="Phosphoenolpyruvate/pyruvate domain"/>
    <property type="match status" value="1"/>
</dbReference>
<feature type="domain" description="PEP-utilising enzyme C-terminal" evidence="23">
    <location>
        <begin position="261"/>
        <end position="539"/>
    </location>
</feature>
<evidence type="ECO:0000256" key="16">
    <source>
        <dbReference type="ARBA" id="ARBA00033235"/>
    </source>
</evidence>
<evidence type="ECO:0000256" key="17">
    <source>
        <dbReference type="PIRNR" id="PIRNR000732"/>
    </source>
</evidence>
<dbReference type="InterPro" id="IPR040442">
    <property type="entry name" value="Pyrv_kinase-like_dom_sf"/>
</dbReference>
<dbReference type="RefSeq" id="WP_092269869.1">
    <property type="nucleotide sequence ID" value="NZ_FORT01000009.1"/>
</dbReference>
<feature type="coiled-coil region" evidence="21">
    <location>
        <begin position="33"/>
        <end position="60"/>
    </location>
</feature>
<evidence type="ECO:0000256" key="14">
    <source>
        <dbReference type="ARBA" id="ARBA00022777"/>
    </source>
</evidence>
<dbReference type="PANTHER" id="PTHR46244">
    <property type="entry name" value="PHOSPHOENOLPYRUVATE-PROTEIN PHOSPHOTRANSFERASE"/>
    <property type="match status" value="1"/>
</dbReference>
<dbReference type="InterPro" id="IPR008279">
    <property type="entry name" value="PEP-util_enz_mobile_dom"/>
</dbReference>
<evidence type="ECO:0000313" key="25">
    <source>
        <dbReference type="EMBL" id="SFK14240.1"/>
    </source>
</evidence>
<dbReference type="GO" id="GO:0008965">
    <property type="term" value="F:phosphoenolpyruvate-protein phosphotransferase activity"/>
    <property type="evidence" value="ECO:0007669"/>
    <property type="project" value="UniProtKB-EC"/>
</dbReference>
<evidence type="ECO:0000256" key="11">
    <source>
        <dbReference type="ARBA" id="ARBA00022679"/>
    </source>
</evidence>
<dbReference type="InterPro" id="IPR008731">
    <property type="entry name" value="PTS_EIN"/>
</dbReference>
<dbReference type="Pfam" id="PF00391">
    <property type="entry name" value="PEP-utilizers"/>
    <property type="match status" value="1"/>
</dbReference>
<evidence type="ECO:0000256" key="13">
    <source>
        <dbReference type="ARBA" id="ARBA00022723"/>
    </source>
</evidence>
<comment type="cofactor">
    <cofactor evidence="2 17 20">
        <name>Mg(2+)</name>
        <dbReference type="ChEBI" id="CHEBI:18420"/>
    </cofactor>
</comment>
<feature type="domain" description="PEP-utilising enzyme mobile" evidence="22">
    <location>
        <begin position="153"/>
        <end position="225"/>
    </location>
</feature>
<dbReference type="SUPFAM" id="SSF47831">
    <property type="entry name" value="Enzyme I of the PEP:sugar phosphotransferase system HPr-binding (sub)domain"/>
    <property type="match status" value="1"/>
</dbReference>
<dbReference type="InterPro" id="IPR036637">
    <property type="entry name" value="Phosphohistidine_dom_sf"/>
</dbReference>
<dbReference type="InterPro" id="IPR015813">
    <property type="entry name" value="Pyrv/PenolPyrv_kinase-like_dom"/>
</dbReference>
<organism evidence="25 26">
    <name type="scientific">Brevibacillus centrosporus</name>
    <dbReference type="NCBI Taxonomy" id="54910"/>
    <lineage>
        <taxon>Bacteria</taxon>
        <taxon>Bacillati</taxon>
        <taxon>Bacillota</taxon>
        <taxon>Bacilli</taxon>
        <taxon>Bacillales</taxon>
        <taxon>Paenibacillaceae</taxon>
        <taxon>Brevibacillus</taxon>
    </lineage>
</organism>
<dbReference type="AlphaFoldDB" id="A0A1I3X3Y9"/>
<feature type="binding site" evidence="19">
    <location>
        <position position="296"/>
    </location>
    <ligand>
        <name>phosphoenolpyruvate</name>
        <dbReference type="ChEBI" id="CHEBI:58702"/>
    </ligand>
</feature>
<dbReference type="STRING" id="1884381.SAMN05518846_10949"/>
<dbReference type="InterPro" id="IPR023151">
    <property type="entry name" value="PEP_util_CS"/>
</dbReference>
<evidence type="ECO:0000256" key="12">
    <source>
        <dbReference type="ARBA" id="ARBA00022683"/>
    </source>
</evidence>
<feature type="domain" description="Phosphotransferase system enzyme I N-terminal" evidence="24">
    <location>
        <begin position="3"/>
        <end position="126"/>
    </location>
</feature>
<proteinExistence type="inferred from homology"/>
<evidence type="ECO:0000256" key="8">
    <source>
        <dbReference type="ARBA" id="ARBA00022448"/>
    </source>
</evidence>
<dbReference type="PANTHER" id="PTHR46244:SF3">
    <property type="entry name" value="PHOSPHOENOLPYRUVATE-PROTEIN PHOSPHOTRANSFERASE"/>
    <property type="match status" value="1"/>
</dbReference>
<gene>
    <name evidence="25" type="ORF">SAMN05518846_10949</name>
</gene>
<dbReference type="GO" id="GO:0016301">
    <property type="term" value="F:kinase activity"/>
    <property type="evidence" value="ECO:0007669"/>
    <property type="project" value="UniProtKB-KW"/>
</dbReference>
<dbReference type="SUPFAM" id="SSF52009">
    <property type="entry name" value="Phosphohistidine domain"/>
    <property type="match status" value="1"/>
</dbReference>
<keyword evidence="21" id="KW-0175">Coiled coil</keyword>
<dbReference type="Pfam" id="PF05524">
    <property type="entry name" value="PEP-utilisers_N"/>
    <property type="match status" value="1"/>
</dbReference>
<dbReference type="GO" id="GO:0046872">
    <property type="term" value="F:metal ion binding"/>
    <property type="evidence" value="ECO:0007669"/>
    <property type="project" value="UniProtKB-KW"/>
</dbReference>
<dbReference type="PIRSF" id="PIRSF000732">
    <property type="entry name" value="PTS_enzyme_I"/>
    <property type="match status" value="1"/>
</dbReference>
<dbReference type="EMBL" id="FORT01000009">
    <property type="protein sequence ID" value="SFK14240.1"/>
    <property type="molecule type" value="Genomic_DNA"/>
</dbReference>
<comment type="similarity">
    <text evidence="5 17">Belongs to the PEP-utilizing enzyme family.</text>
</comment>
<evidence type="ECO:0000256" key="1">
    <source>
        <dbReference type="ARBA" id="ARBA00000683"/>
    </source>
</evidence>
<dbReference type="InterPro" id="IPR024692">
    <property type="entry name" value="PTS_EI"/>
</dbReference>
<dbReference type="PROSITE" id="PS00742">
    <property type="entry name" value="PEP_ENZYMES_2"/>
    <property type="match status" value="1"/>
</dbReference>
<evidence type="ECO:0000256" key="10">
    <source>
        <dbReference type="ARBA" id="ARBA00022597"/>
    </source>
</evidence>
<dbReference type="PRINTS" id="PR01736">
    <property type="entry name" value="PHPHTRNFRASE"/>
</dbReference>
<protein>
    <recommendedName>
        <fullName evidence="7 17">Phosphoenolpyruvate-protein phosphotransferase</fullName>
        <ecNumber evidence="6 17">2.7.3.9</ecNumber>
    </recommendedName>
    <alternativeName>
        <fullName evidence="16 17">Phosphotransferase system, enzyme I</fullName>
    </alternativeName>
</protein>
<evidence type="ECO:0000313" key="26">
    <source>
        <dbReference type="Proteomes" id="UP000198915"/>
    </source>
</evidence>
<evidence type="ECO:0000259" key="24">
    <source>
        <dbReference type="Pfam" id="PF05524"/>
    </source>
</evidence>
<dbReference type="InterPro" id="IPR000121">
    <property type="entry name" value="PEP_util_C"/>
</dbReference>
<comment type="catalytic activity">
    <reaction evidence="1 17">
        <text>L-histidyl-[protein] + phosphoenolpyruvate = N(pros)-phospho-L-histidyl-[protein] + pyruvate</text>
        <dbReference type="Rhea" id="RHEA:23880"/>
        <dbReference type="Rhea" id="RHEA-COMP:9745"/>
        <dbReference type="Rhea" id="RHEA-COMP:9746"/>
        <dbReference type="ChEBI" id="CHEBI:15361"/>
        <dbReference type="ChEBI" id="CHEBI:29979"/>
        <dbReference type="ChEBI" id="CHEBI:58702"/>
        <dbReference type="ChEBI" id="CHEBI:64837"/>
        <dbReference type="EC" id="2.7.3.9"/>
    </reaction>
</comment>
<dbReference type="Gene3D" id="3.20.20.60">
    <property type="entry name" value="Phosphoenolpyruvate-binding domains"/>
    <property type="match status" value="1"/>
</dbReference>
<comment type="function">
    <text evidence="3 17">General (non sugar-specific) component of the phosphoenolpyruvate-dependent sugar phosphotransferase system (sugar PTS). This major carbohydrate active-transport system catalyzes the phosphorylation of incoming sugar substrates concomitantly with their translocation across the cell membrane. Enzyme I transfers the phosphoryl group from phosphoenolpyruvate (PEP) to the phosphoryl carrier protein (HPr).</text>
</comment>
<evidence type="ECO:0000256" key="5">
    <source>
        <dbReference type="ARBA" id="ARBA00007837"/>
    </source>
</evidence>
<dbReference type="Proteomes" id="UP000198915">
    <property type="component" value="Unassembled WGS sequence"/>
</dbReference>
<evidence type="ECO:0000256" key="9">
    <source>
        <dbReference type="ARBA" id="ARBA00022490"/>
    </source>
</evidence>
<feature type="binding site" evidence="19">
    <location>
        <position position="332"/>
    </location>
    <ligand>
        <name>phosphoenolpyruvate</name>
        <dbReference type="ChEBI" id="CHEBI:58702"/>
    </ligand>
</feature>
<evidence type="ECO:0000256" key="18">
    <source>
        <dbReference type="PIRSR" id="PIRSR000732-1"/>
    </source>
</evidence>
<dbReference type="InterPro" id="IPR006318">
    <property type="entry name" value="PTS_EI-like"/>
</dbReference>
<feature type="binding site" evidence="20">
    <location>
        <position position="431"/>
    </location>
    <ligand>
        <name>Mg(2+)</name>
        <dbReference type="ChEBI" id="CHEBI:18420"/>
    </ligand>
</feature>
<evidence type="ECO:0000256" key="15">
    <source>
        <dbReference type="ARBA" id="ARBA00022842"/>
    </source>
</evidence>
<keyword evidence="15 17" id="KW-0460">Magnesium</keyword>
<dbReference type="Gene3D" id="1.10.274.10">
    <property type="entry name" value="PtsI, HPr-binding domain"/>
    <property type="match status" value="1"/>
</dbReference>
<dbReference type="InterPro" id="IPR036618">
    <property type="entry name" value="PtsI_HPr-bd_sf"/>
</dbReference>
<dbReference type="Gene3D" id="3.50.30.10">
    <property type="entry name" value="Phosphohistidine domain"/>
    <property type="match status" value="1"/>
</dbReference>
<evidence type="ECO:0000256" key="2">
    <source>
        <dbReference type="ARBA" id="ARBA00001946"/>
    </source>
</evidence>
<keyword evidence="26" id="KW-1185">Reference proteome</keyword>
<keyword evidence="13 17" id="KW-0479">Metal-binding</keyword>
<keyword evidence="8 17" id="KW-0813">Transport</keyword>
<evidence type="ECO:0000256" key="19">
    <source>
        <dbReference type="PIRSR" id="PIRSR000732-2"/>
    </source>
</evidence>
<evidence type="ECO:0000256" key="6">
    <source>
        <dbReference type="ARBA" id="ARBA00012232"/>
    </source>
</evidence>
<comment type="subcellular location">
    <subcellularLocation>
        <location evidence="4 17">Cytoplasm</location>
    </subcellularLocation>
</comment>
<name>A0A1I3X3Y9_9BACL</name>
<dbReference type="InterPro" id="IPR050499">
    <property type="entry name" value="PEP-utilizing_PTS_enzyme"/>
</dbReference>
<dbReference type="PROSITE" id="PS00370">
    <property type="entry name" value="PEP_ENZYMES_PHOS_SITE"/>
    <property type="match status" value="1"/>
</dbReference>
<keyword evidence="14 17" id="KW-0418">Kinase</keyword>
<evidence type="ECO:0000256" key="3">
    <source>
        <dbReference type="ARBA" id="ARBA00002728"/>
    </source>
</evidence>
<dbReference type="Pfam" id="PF02896">
    <property type="entry name" value="PEP-utilizers_C"/>
    <property type="match status" value="1"/>
</dbReference>
<evidence type="ECO:0000256" key="4">
    <source>
        <dbReference type="ARBA" id="ARBA00004496"/>
    </source>
</evidence>
<keyword evidence="9 17" id="KW-0963">Cytoplasm</keyword>
<evidence type="ECO:0000256" key="20">
    <source>
        <dbReference type="PIRSR" id="PIRSR000732-3"/>
    </source>
</evidence>
<dbReference type="NCBIfam" id="TIGR01417">
    <property type="entry name" value="PTS_I_fam"/>
    <property type="match status" value="1"/>
</dbReference>
<dbReference type="GO" id="GO:0009401">
    <property type="term" value="P:phosphoenolpyruvate-dependent sugar phosphotransferase system"/>
    <property type="evidence" value="ECO:0007669"/>
    <property type="project" value="UniProtKB-KW"/>
</dbReference>
<evidence type="ECO:0000259" key="23">
    <source>
        <dbReference type="Pfam" id="PF02896"/>
    </source>
</evidence>
<dbReference type="GO" id="GO:0005737">
    <property type="term" value="C:cytoplasm"/>
    <property type="evidence" value="ECO:0007669"/>
    <property type="project" value="UniProtKB-SubCell"/>
</dbReference>
<reference evidence="26" key="1">
    <citation type="submission" date="2016-10" db="EMBL/GenBank/DDBJ databases">
        <authorList>
            <person name="Varghese N."/>
            <person name="Submissions S."/>
        </authorList>
    </citation>
    <scope>NUCLEOTIDE SEQUENCE [LARGE SCALE GENOMIC DNA]</scope>
    <source>
        <strain evidence="26">OK042</strain>
    </source>
</reference>
<dbReference type="InterPro" id="IPR018274">
    <property type="entry name" value="PEP_util_AS"/>
</dbReference>
<feature type="binding site" evidence="19">
    <location>
        <position position="465"/>
    </location>
    <ligand>
        <name>phosphoenolpyruvate</name>
        <dbReference type="ChEBI" id="CHEBI:58702"/>
    </ligand>
</feature>
<accession>A0A1I3X3Y9</accession>
<dbReference type="EC" id="2.7.3.9" evidence="6 17"/>
<sequence length="548" mass="61216">MYKGIAASPGYAAERAFVWKEQALSIPHETITADQVELEKQKVRDGLEQVKQELAFTREDVRERFGEEECAIFDSHLMMLEDPILLEEIDREILDSAKNAVWAAHDVLTTHASVFESMDDAYLRERAADFKDLRGKLARRLLGICDVSLEALDRPVILVAHDLTPSQTARLNPEWVKGILTEIGGPTSHSAILARTLQIPAVVGCGPIACEITDETILALNGNTGEITIHPEQEQVERYHREQHAFQEEQTRLRAAAFETVYTADGKRIEIAGNIGNPADCRSVLANGGDGVGLFRSEFLFLERDQMPSEEEQFEAYSEAAREMAGRPVIIRTMDIGGDKQLPYLPMEAEENPFLGFRAIRLCLAEKEMFLTQLRAILRASSQGKIRVMFPMIATEEELLEAKSLLAQAKEQLRERQLPFDEKIETGIMIEIPSAAIIADQLAPHVDFFSIGSNDLIQYTFAADRMNQKVSYLYNPVHPAILRLIGRVVQDAHTHGKWVGVCGEMAGDPLYAKELIALGVDELSMTPSLIPRMKQAIKGMSATTLIYK</sequence>
<evidence type="ECO:0000256" key="21">
    <source>
        <dbReference type="SAM" id="Coils"/>
    </source>
</evidence>
<keyword evidence="12 17" id="KW-0598">Phosphotransferase system</keyword>
<feature type="binding site" evidence="20">
    <location>
        <position position="455"/>
    </location>
    <ligand>
        <name>Mg(2+)</name>
        <dbReference type="ChEBI" id="CHEBI:18420"/>
    </ligand>
</feature>
<feature type="active site" description="Proton donor" evidence="18">
    <location>
        <position position="502"/>
    </location>
</feature>
<evidence type="ECO:0000256" key="7">
    <source>
        <dbReference type="ARBA" id="ARBA00016544"/>
    </source>
</evidence>
<feature type="binding site" evidence="19">
    <location>
        <begin position="454"/>
        <end position="455"/>
    </location>
    <ligand>
        <name>phosphoenolpyruvate</name>
        <dbReference type="ChEBI" id="CHEBI:58702"/>
    </ligand>
</feature>
<feature type="active site" description="Tele-phosphohistidine intermediate" evidence="18">
    <location>
        <position position="189"/>
    </location>
</feature>
<keyword evidence="10 17" id="KW-0762">Sugar transport</keyword>
<keyword evidence="11 17" id="KW-0808">Transferase</keyword>
<evidence type="ECO:0000259" key="22">
    <source>
        <dbReference type="Pfam" id="PF00391"/>
    </source>
</evidence>